<sequence length="453" mass="47698">MRRLLSTVYRLFLTVASISALVLSILAATSCDFLDFVHPYKANGRLVLKDRQLEDAMLDSVATSFADVGDTTTPTTVGLVNTDYLAQLADSISQAGNLTDGTATLDDEALAQAAGVIAAVTNGTVDASSSAEAGNSTETQSTTAASSNETTASNTTDSIADTSVSGRDPSSSTVSSGTKETSNKTMTSNTTASKTSASNKTATSNTTTANKTNDSIPNIPSNAYGLNKSDIPSVAMSGSAGLFCAANDVSIYDIWKGAFLDSELALDEESDHDESEDIARNGAVVSITFGVLVAFIFVVETIFGFRMCLEKWIVSLLAICACVSQGVTFLFFNSERYCDANIIHEILSQDPCVPAQGGIYSVVALILYAFIIILVCCAPSADPYHLLCCCRSQKESAASDPNFSSLELSENKSSDGVHMDSGDESNVALSGRDHDGAPWMSGEDKEKKENEII</sequence>
<dbReference type="Proteomes" id="UP001530400">
    <property type="component" value="Unassembled WGS sequence"/>
</dbReference>
<feature type="compositionally biased region" description="Basic and acidic residues" evidence="1">
    <location>
        <begin position="409"/>
        <end position="421"/>
    </location>
</feature>
<feature type="compositionally biased region" description="Low complexity" evidence="1">
    <location>
        <begin position="135"/>
        <end position="156"/>
    </location>
</feature>
<organism evidence="3 4">
    <name type="scientific">Cyclotella atomus</name>
    <dbReference type="NCBI Taxonomy" id="382360"/>
    <lineage>
        <taxon>Eukaryota</taxon>
        <taxon>Sar</taxon>
        <taxon>Stramenopiles</taxon>
        <taxon>Ochrophyta</taxon>
        <taxon>Bacillariophyta</taxon>
        <taxon>Coscinodiscophyceae</taxon>
        <taxon>Thalassiosirophycidae</taxon>
        <taxon>Stephanodiscales</taxon>
        <taxon>Stephanodiscaceae</taxon>
        <taxon>Cyclotella</taxon>
    </lineage>
</organism>
<gene>
    <name evidence="3" type="ORF">ACHAWO_008865</name>
</gene>
<accession>A0ABD3QTP4</accession>
<evidence type="ECO:0000256" key="1">
    <source>
        <dbReference type="SAM" id="MobiDB-lite"/>
    </source>
</evidence>
<dbReference type="AlphaFoldDB" id="A0ABD3QTP4"/>
<proteinExistence type="predicted"/>
<evidence type="ECO:0000256" key="2">
    <source>
        <dbReference type="SAM" id="Phobius"/>
    </source>
</evidence>
<feature type="compositionally biased region" description="Basic and acidic residues" evidence="1">
    <location>
        <begin position="431"/>
        <end position="453"/>
    </location>
</feature>
<evidence type="ECO:0000313" key="3">
    <source>
        <dbReference type="EMBL" id="KAL3803615.1"/>
    </source>
</evidence>
<feature type="transmembrane region" description="Helical" evidence="2">
    <location>
        <begin position="357"/>
        <end position="377"/>
    </location>
</feature>
<dbReference type="PROSITE" id="PS51257">
    <property type="entry name" value="PROKAR_LIPOPROTEIN"/>
    <property type="match status" value="1"/>
</dbReference>
<keyword evidence="2" id="KW-1133">Transmembrane helix</keyword>
<feature type="compositionally biased region" description="Polar residues" evidence="1">
    <location>
        <begin position="397"/>
        <end position="408"/>
    </location>
</feature>
<keyword evidence="4" id="KW-1185">Reference proteome</keyword>
<evidence type="ECO:0000313" key="4">
    <source>
        <dbReference type="Proteomes" id="UP001530400"/>
    </source>
</evidence>
<name>A0ABD3QTP4_9STRA</name>
<feature type="region of interest" description="Disordered" evidence="1">
    <location>
        <begin position="397"/>
        <end position="453"/>
    </location>
</feature>
<feature type="compositionally biased region" description="Polar residues" evidence="1">
    <location>
        <begin position="157"/>
        <end position="180"/>
    </location>
</feature>
<feature type="compositionally biased region" description="Low complexity" evidence="1">
    <location>
        <begin position="183"/>
        <end position="213"/>
    </location>
</feature>
<keyword evidence="2" id="KW-0812">Transmembrane</keyword>
<reference evidence="3 4" key="1">
    <citation type="submission" date="2024-10" db="EMBL/GenBank/DDBJ databases">
        <title>Updated reference genomes for cyclostephanoid diatoms.</title>
        <authorList>
            <person name="Roberts W.R."/>
            <person name="Alverson A.J."/>
        </authorList>
    </citation>
    <scope>NUCLEOTIDE SEQUENCE [LARGE SCALE GENOMIC DNA]</scope>
    <source>
        <strain evidence="3 4">AJA010-31</strain>
    </source>
</reference>
<keyword evidence="2" id="KW-0472">Membrane</keyword>
<protein>
    <submittedName>
        <fullName evidence="3">Uncharacterized protein</fullName>
    </submittedName>
</protein>
<feature type="transmembrane region" description="Helical" evidence="2">
    <location>
        <begin position="312"/>
        <end position="332"/>
    </location>
</feature>
<comment type="caution">
    <text evidence="3">The sequence shown here is derived from an EMBL/GenBank/DDBJ whole genome shotgun (WGS) entry which is preliminary data.</text>
</comment>
<dbReference type="EMBL" id="JALLPJ020000066">
    <property type="protein sequence ID" value="KAL3803615.1"/>
    <property type="molecule type" value="Genomic_DNA"/>
</dbReference>
<feature type="transmembrane region" description="Helical" evidence="2">
    <location>
        <begin position="283"/>
        <end position="305"/>
    </location>
</feature>
<feature type="region of interest" description="Disordered" evidence="1">
    <location>
        <begin position="127"/>
        <end position="219"/>
    </location>
</feature>